<evidence type="ECO:0000256" key="5">
    <source>
        <dbReference type="ARBA" id="ARBA00023157"/>
    </source>
</evidence>
<dbReference type="EMBL" id="KE346359">
    <property type="protein sequence ID" value="EXC35463.1"/>
    <property type="molecule type" value="Genomic_DNA"/>
</dbReference>
<reference evidence="10" key="1">
    <citation type="submission" date="2013-01" db="EMBL/GenBank/DDBJ databases">
        <title>Draft Genome Sequence of a Mulberry Tree, Morus notabilis C.K. Schneid.</title>
        <authorList>
            <person name="He N."/>
            <person name="Zhao S."/>
        </authorList>
    </citation>
    <scope>NUCLEOTIDE SEQUENCE</scope>
</reference>
<proteinExistence type="inferred from homology"/>
<dbReference type="InterPro" id="IPR011767">
    <property type="entry name" value="GLR_AS"/>
</dbReference>
<evidence type="ECO:0000256" key="7">
    <source>
        <dbReference type="SAM" id="SignalP"/>
    </source>
</evidence>
<dbReference type="eggNOG" id="KOG1752">
    <property type="taxonomic scope" value="Eukaryota"/>
</dbReference>
<protein>
    <recommendedName>
        <fullName evidence="8">Glutaredoxin domain-containing protein</fullName>
    </recommendedName>
</protein>
<keyword evidence="6" id="KW-0676">Redox-active center</keyword>
<evidence type="ECO:0000313" key="9">
    <source>
        <dbReference type="EMBL" id="EXC35463.1"/>
    </source>
</evidence>
<dbReference type="NCBIfam" id="TIGR02180">
    <property type="entry name" value="GRX_euk"/>
    <property type="match status" value="1"/>
</dbReference>
<dbReference type="Gene3D" id="3.40.30.10">
    <property type="entry name" value="Glutaredoxin"/>
    <property type="match status" value="1"/>
</dbReference>
<dbReference type="PROSITE" id="PS51354">
    <property type="entry name" value="GLUTAREDOXIN_2"/>
    <property type="match status" value="1"/>
</dbReference>
<comment type="similarity">
    <text evidence="2">Belongs to the glutaredoxin family. CPYC subfamily.</text>
</comment>
<evidence type="ECO:0000256" key="6">
    <source>
        <dbReference type="ARBA" id="ARBA00023284"/>
    </source>
</evidence>
<keyword evidence="3" id="KW-0813">Transport</keyword>
<dbReference type="PANTHER" id="PTHR45694">
    <property type="entry name" value="GLUTAREDOXIN 2"/>
    <property type="match status" value="1"/>
</dbReference>
<comment type="function">
    <text evidence="1">Has a glutathione-disulfide oxidoreductase activity in the presence of NADPH and glutathione reductase. Reduces low molecular weight disulfides and proteins.</text>
</comment>
<dbReference type="InterPro" id="IPR002109">
    <property type="entry name" value="Glutaredoxin"/>
</dbReference>
<dbReference type="KEGG" id="mnt:21409413"/>
<evidence type="ECO:0000259" key="8">
    <source>
        <dbReference type="Pfam" id="PF00462"/>
    </source>
</evidence>
<dbReference type="PANTHER" id="PTHR45694:SF4">
    <property type="entry name" value="GLUTAREDOXIN-C3"/>
    <property type="match status" value="1"/>
</dbReference>
<dbReference type="GO" id="GO:0034599">
    <property type="term" value="P:cellular response to oxidative stress"/>
    <property type="evidence" value="ECO:0007669"/>
    <property type="project" value="TreeGrafter"/>
</dbReference>
<feature type="chain" id="PRO_5004929074" description="Glutaredoxin domain-containing protein" evidence="7">
    <location>
        <begin position="29"/>
        <end position="129"/>
    </location>
</feature>
<dbReference type="InterPro" id="IPR036249">
    <property type="entry name" value="Thioredoxin-like_sf"/>
</dbReference>
<dbReference type="Pfam" id="PF00462">
    <property type="entry name" value="Glutaredoxin"/>
    <property type="match status" value="1"/>
</dbReference>
<dbReference type="GO" id="GO:0005737">
    <property type="term" value="C:cytoplasm"/>
    <property type="evidence" value="ECO:0007669"/>
    <property type="project" value="TreeGrafter"/>
</dbReference>
<dbReference type="PROSITE" id="PS00195">
    <property type="entry name" value="GLUTAREDOXIN_1"/>
    <property type="match status" value="1"/>
</dbReference>
<evidence type="ECO:0000256" key="2">
    <source>
        <dbReference type="ARBA" id="ARBA00007190"/>
    </source>
</evidence>
<dbReference type="CDD" id="cd03419">
    <property type="entry name" value="GRX_GRXh_1_2_like"/>
    <property type="match status" value="1"/>
</dbReference>
<keyword evidence="10" id="KW-1185">Reference proteome</keyword>
<gene>
    <name evidence="9" type="ORF">L484_026770</name>
</gene>
<evidence type="ECO:0000256" key="4">
    <source>
        <dbReference type="ARBA" id="ARBA00022982"/>
    </source>
</evidence>
<keyword evidence="4" id="KW-0249">Electron transport</keyword>
<sequence>MRWFWNVVVLLAMATLLLIGNSLERAVASNSASAFVHDTIYSNKIAIFSKSYCPYCLRAKRIFSELHQQPFVVELDLRDDGAQIQNVLLDLVGRQTVPQIFVNGKHIGGSDDLKAAVLNGELQKLLTTS</sequence>
<dbReference type="OrthoDB" id="418495at2759"/>
<dbReference type="SUPFAM" id="SSF52833">
    <property type="entry name" value="Thioredoxin-like"/>
    <property type="match status" value="1"/>
</dbReference>
<feature type="signal peptide" evidence="7">
    <location>
        <begin position="1"/>
        <end position="28"/>
    </location>
</feature>
<dbReference type="AlphaFoldDB" id="W9SCZ9"/>
<dbReference type="GO" id="GO:0015038">
    <property type="term" value="F:glutathione disulfide oxidoreductase activity"/>
    <property type="evidence" value="ECO:0007669"/>
    <property type="project" value="TreeGrafter"/>
</dbReference>
<feature type="domain" description="Glutaredoxin" evidence="8">
    <location>
        <begin position="45"/>
        <end position="107"/>
    </location>
</feature>
<keyword evidence="7" id="KW-0732">Signal</keyword>
<dbReference type="PRINTS" id="PR00160">
    <property type="entry name" value="GLUTAREDOXIN"/>
</dbReference>
<dbReference type="InterPro" id="IPR011899">
    <property type="entry name" value="Glutaredoxin_euk/vir"/>
</dbReference>
<dbReference type="FunFam" id="3.40.30.10:FF:000026">
    <property type="entry name" value="Glutaredoxin 2"/>
    <property type="match status" value="1"/>
</dbReference>
<evidence type="ECO:0000256" key="1">
    <source>
        <dbReference type="ARBA" id="ARBA00002549"/>
    </source>
</evidence>
<organism evidence="9 10">
    <name type="scientific">Morus notabilis</name>
    <dbReference type="NCBI Taxonomy" id="981085"/>
    <lineage>
        <taxon>Eukaryota</taxon>
        <taxon>Viridiplantae</taxon>
        <taxon>Streptophyta</taxon>
        <taxon>Embryophyta</taxon>
        <taxon>Tracheophyta</taxon>
        <taxon>Spermatophyta</taxon>
        <taxon>Magnoliopsida</taxon>
        <taxon>eudicotyledons</taxon>
        <taxon>Gunneridae</taxon>
        <taxon>Pentapetalae</taxon>
        <taxon>rosids</taxon>
        <taxon>fabids</taxon>
        <taxon>Rosales</taxon>
        <taxon>Moraceae</taxon>
        <taxon>Moreae</taxon>
        <taxon>Morus</taxon>
    </lineage>
</organism>
<name>W9SCZ9_9ROSA</name>
<dbReference type="InterPro" id="IPR014025">
    <property type="entry name" value="Glutaredoxin_subgr"/>
</dbReference>
<accession>W9SCZ9</accession>
<dbReference type="STRING" id="981085.W9SCZ9"/>
<evidence type="ECO:0000256" key="3">
    <source>
        <dbReference type="ARBA" id="ARBA00022448"/>
    </source>
</evidence>
<dbReference type="Proteomes" id="UP000030645">
    <property type="component" value="Unassembled WGS sequence"/>
</dbReference>
<evidence type="ECO:0000313" key="10">
    <source>
        <dbReference type="Proteomes" id="UP000030645"/>
    </source>
</evidence>
<keyword evidence="5" id="KW-1015">Disulfide bond</keyword>